<keyword evidence="2" id="KW-1185">Reference proteome</keyword>
<evidence type="ECO:0000313" key="2">
    <source>
        <dbReference type="Proteomes" id="UP000187209"/>
    </source>
</evidence>
<protein>
    <submittedName>
        <fullName evidence="1">Uncharacterized protein</fullName>
    </submittedName>
</protein>
<dbReference type="EMBL" id="MPUH01000740">
    <property type="protein sequence ID" value="OMJ74603.1"/>
    <property type="molecule type" value="Genomic_DNA"/>
</dbReference>
<reference evidence="1 2" key="1">
    <citation type="submission" date="2016-11" db="EMBL/GenBank/DDBJ databases">
        <title>The macronuclear genome of Stentor coeruleus: a giant cell with tiny introns.</title>
        <authorList>
            <person name="Slabodnick M."/>
            <person name="Ruby J.G."/>
            <person name="Reiff S.B."/>
            <person name="Swart E.C."/>
            <person name="Gosai S."/>
            <person name="Prabakaran S."/>
            <person name="Witkowska E."/>
            <person name="Larue G.E."/>
            <person name="Fisher S."/>
            <person name="Freeman R.M."/>
            <person name="Gunawardena J."/>
            <person name="Chu W."/>
            <person name="Stover N.A."/>
            <person name="Gregory B.D."/>
            <person name="Nowacki M."/>
            <person name="Derisi J."/>
            <person name="Roy S.W."/>
            <person name="Marshall W.F."/>
            <person name="Sood P."/>
        </authorList>
    </citation>
    <scope>NUCLEOTIDE SEQUENCE [LARGE SCALE GENOMIC DNA]</scope>
    <source>
        <strain evidence="1">WM001</strain>
    </source>
</reference>
<accession>A0A1R2BCV4</accession>
<dbReference type="OrthoDB" id="321562at2759"/>
<comment type="caution">
    <text evidence="1">The sequence shown here is derived from an EMBL/GenBank/DDBJ whole genome shotgun (WGS) entry which is preliminary data.</text>
</comment>
<sequence length="113" mass="12720">MLSIAQFYPQGADPGSFYLRLADKSGKPKTSMPVLDVNQSIMQIGVVRFALCSKIQDVKRSEKFDEFNDLANNHQEPPKVLGRNENDKEIQESIKQNTSGTFKKKICCCFSSD</sequence>
<evidence type="ECO:0000313" key="1">
    <source>
        <dbReference type="EMBL" id="OMJ74603.1"/>
    </source>
</evidence>
<proteinExistence type="predicted"/>
<gene>
    <name evidence="1" type="ORF">SteCoe_26421</name>
</gene>
<organism evidence="1 2">
    <name type="scientific">Stentor coeruleus</name>
    <dbReference type="NCBI Taxonomy" id="5963"/>
    <lineage>
        <taxon>Eukaryota</taxon>
        <taxon>Sar</taxon>
        <taxon>Alveolata</taxon>
        <taxon>Ciliophora</taxon>
        <taxon>Postciliodesmatophora</taxon>
        <taxon>Heterotrichea</taxon>
        <taxon>Heterotrichida</taxon>
        <taxon>Stentoridae</taxon>
        <taxon>Stentor</taxon>
    </lineage>
</organism>
<name>A0A1R2BCV4_9CILI</name>
<dbReference type="AlphaFoldDB" id="A0A1R2BCV4"/>
<dbReference type="Proteomes" id="UP000187209">
    <property type="component" value="Unassembled WGS sequence"/>
</dbReference>